<evidence type="ECO:0000256" key="1">
    <source>
        <dbReference type="ARBA" id="ARBA00023015"/>
    </source>
</evidence>
<organism evidence="5 6">
    <name type="scientific">Kushneria konosiri</name>
    <dbReference type="NCBI Taxonomy" id="698828"/>
    <lineage>
        <taxon>Bacteria</taxon>
        <taxon>Pseudomonadati</taxon>
        <taxon>Pseudomonadota</taxon>
        <taxon>Gammaproteobacteria</taxon>
        <taxon>Oceanospirillales</taxon>
        <taxon>Halomonadaceae</taxon>
        <taxon>Kushneria</taxon>
    </lineage>
</organism>
<keyword evidence="2" id="KW-0238">DNA-binding</keyword>
<feature type="domain" description="HTH araC/xylS-type" evidence="4">
    <location>
        <begin position="17"/>
        <end position="114"/>
    </location>
</feature>
<dbReference type="InterPro" id="IPR050204">
    <property type="entry name" value="AraC_XylS_family_regulators"/>
</dbReference>
<dbReference type="PROSITE" id="PS01124">
    <property type="entry name" value="HTH_ARAC_FAMILY_2"/>
    <property type="match status" value="1"/>
</dbReference>
<accession>A0A2Z2HGM6</accession>
<dbReference type="InterPro" id="IPR009057">
    <property type="entry name" value="Homeodomain-like_sf"/>
</dbReference>
<name>A0A2Z2HGM6_9GAMM</name>
<dbReference type="PANTHER" id="PTHR46796:SF2">
    <property type="entry name" value="TRANSCRIPTIONAL REGULATORY PROTEIN"/>
    <property type="match status" value="1"/>
</dbReference>
<keyword evidence="3" id="KW-0804">Transcription</keyword>
<keyword evidence="1" id="KW-0805">Transcription regulation</keyword>
<evidence type="ECO:0000313" key="6">
    <source>
        <dbReference type="Proteomes" id="UP000250025"/>
    </source>
</evidence>
<dbReference type="GO" id="GO:0003700">
    <property type="term" value="F:DNA-binding transcription factor activity"/>
    <property type="evidence" value="ECO:0007669"/>
    <property type="project" value="InterPro"/>
</dbReference>
<dbReference type="KEGG" id="kus:B9G99_05260"/>
<keyword evidence="6" id="KW-1185">Reference proteome</keyword>
<dbReference type="EMBL" id="CP021323">
    <property type="protein sequence ID" value="ARS52361.1"/>
    <property type="molecule type" value="Genomic_DNA"/>
</dbReference>
<evidence type="ECO:0000256" key="2">
    <source>
        <dbReference type="ARBA" id="ARBA00023125"/>
    </source>
</evidence>
<dbReference type="InterPro" id="IPR018060">
    <property type="entry name" value="HTH_AraC"/>
</dbReference>
<reference evidence="5 6" key="1">
    <citation type="journal article" date="2017" name="Int. J. Syst. Evol. Microbiol.">
        <title>Kushneria konosiri sp. nov., isolated from the Korean salt-fermented seafood Daemi-jeot.</title>
        <authorList>
            <person name="Yun J.H."/>
            <person name="Park S.K."/>
            <person name="Lee J.Y."/>
            <person name="Jung M.J."/>
            <person name="Bae J.W."/>
        </authorList>
    </citation>
    <scope>NUCLEOTIDE SEQUENCE [LARGE SCALE GENOMIC DNA]</scope>
    <source>
        <strain evidence="5 6">X49</strain>
    </source>
</reference>
<gene>
    <name evidence="5" type="ORF">B9G99_05260</name>
</gene>
<sequence>MLGTAPHIESGESEMTARAAAFIRTNCLSPLSLEQVAHAAGCSRFTLIRGFRRDYGITPHAFLIDCRIRWGQRALRRGADIAETALNCHFADQAHFQRTFKRLTAATPRQYRQATSGPWPRHWPPEVLP</sequence>
<dbReference type="PANTHER" id="PTHR46796">
    <property type="entry name" value="HTH-TYPE TRANSCRIPTIONAL ACTIVATOR RHAS-RELATED"/>
    <property type="match status" value="1"/>
</dbReference>
<dbReference type="Pfam" id="PF12833">
    <property type="entry name" value="HTH_18"/>
    <property type="match status" value="1"/>
</dbReference>
<protein>
    <recommendedName>
        <fullName evidence="4">HTH araC/xylS-type domain-containing protein</fullName>
    </recommendedName>
</protein>
<proteinExistence type="predicted"/>
<dbReference type="Gene3D" id="1.10.10.60">
    <property type="entry name" value="Homeodomain-like"/>
    <property type="match status" value="1"/>
</dbReference>
<dbReference type="AlphaFoldDB" id="A0A2Z2HGM6"/>
<dbReference type="GO" id="GO:0043565">
    <property type="term" value="F:sequence-specific DNA binding"/>
    <property type="evidence" value="ECO:0007669"/>
    <property type="project" value="InterPro"/>
</dbReference>
<evidence type="ECO:0000259" key="4">
    <source>
        <dbReference type="PROSITE" id="PS01124"/>
    </source>
</evidence>
<dbReference type="Proteomes" id="UP000250025">
    <property type="component" value="Chromosome"/>
</dbReference>
<evidence type="ECO:0000313" key="5">
    <source>
        <dbReference type="EMBL" id="ARS52361.1"/>
    </source>
</evidence>
<dbReference type="SUPFAM" id="SSF46689">
    <property type="entry name" value="Homeodomain-like"/>
    <property type="match status" value="2"/>
</dbReference>
<evidence type="ECO:0000256" key="3">
    <source>
        <dbReference type="ARBA" id="ARBA00023163"/>
    </source>
</evidence>
<dbReference type="SMART" id="SM00342">
    <property type="entry name" value="HTH_ARAC"/>
    <property type="match status" value="1"/>
</dbReference>